<proteinExistence type="predicted"/>
<organism evidence="2 3">
    <name type="scientific">Bacillus salipaludis</name>
    <dbReference type="NCBI Taxonomy" id="2547811"/>
    <lineage>
        <taxon>Bacteria</taxon>
        <taxon>Bacillati</taxon>
        <taxon>Bacillota</taxon>
        <taxon>Bacilli</taxon>
        <taxon>Bacillales</taxon>
        <taxon>Bacillaceae</taxon>
        <taxon>Bacillus</taxon>
    </lineage>
</organism>
<dbReference type="Proteomes" id="UP001178888">
    <property type="component" value="Unassembled WGS sequence"/>
</dbReference>
<evidence type="ECO:0000313" key="4">
    <source>
        <dbReference type="Proteomes" id="UP001178888"/>
    </source>
</evidence>
<dbReference type="EMBL" id="JAVGVR010000001">
    <property type="protein sequence ID" value="MDQ6599383.1"/>
    <property type="molecule type" value="Genomic_DNA"/>
</dbReference>
<keyword evidence="4" id="KW-1185">Reference proteome</keyword>
<reference evidence="2 3" key="1">
    <citation type="submission" date="2019-03" db="EMBL/GenBank/DDBJ databases">
        <title>Bacillus niacini sp. nov. a Nicotinate-Metabolizing Mesophile Isolated from Soil.</title>
        <authorList>
            <person name="Zhang G."/>
        </authorList>
    </citation>
    <scope>NUCLEOTIDE SEQUENCE [LARGE SCALE GENOMIC DNA]</scope>
    <source>
        <strain evidence="2 3">WN066</strain>
    </source>
</reference>
<comment type="caution">
    <text evidence="2">The sequence shown here is derived from an EMBL/GenBank/DDBJ whole genome shotgun (WGS) entry which is preliminary data.</text>
</comment>
<sequence length="173" mass="19694">MFDPTAFDNMKVVIEGAIYDLDLGGEIVITDRNDIINMAKMSRNFDVSFKMAESSGKSPSVKIELESSMVNLAAELIPVVGSEKMAGCSLKLEFCYESPNVDHNEIEKLFSDIWGPSRKITQWVQMNPIHKEIEGLHTVTVEFDRMVREEQLDDLVEMIEYIISSLKRLEMLI</sequence>
<accession>A0A4R5VPG6</accession>
<dbReference type="EMBL" id="SMYO01000007">
    <property type="protein sequence ID" value="TDK60339.1"/>
    <property type="molecule type" value="Genomic_DNA"/>
</dbReference>
<evidence type="ECO:0008006" key="5">
    <source>
        <dbReference type="Google" id="ProtNLM"/>
    </source>
</evidence>
<dbReference type="RefSeq" id="WP_133336035.1">
    <property type="nucleotide sequence ID" value="NZ_JAVGVR010000001.1"/>
</dbReference>
<evidence type="ECO:0000313" key="3">
    <source>
        <dbReference type="Proteomes" id="UP000295132"/>
    </source>
</evidence>
<dbReference type="AlphaFoldDB" id="A0A4R5VPG6"/>
<dbReference type="Proteomes" id="UP000295132">
    <property type="component" value="Unassembled WGS sequence"/>
</dbReference>
<gene>
    <name evidence="2" type="ORF">E2K98_16685</name>
    <name evidence="1" type="ORF">RCG21_24105</name>
</gene>
<protein>
    <recommendedName>
        <fullName evidence="5">Group-specific protein</fullName>
    </recommendedName>
</protein>
<reference evidence="1" key="2">
    <citation type="submission" date="2023-08" db="EMBL/GenBank/DDBJ databases">
        <title>Nitrogen cycling bacteria in agricultural field soils.</title>
        <authorList>
            <person name="Jang J."/>
        </authorList>
    </citation>
    <scope>NUCLEOTIDE SEQUENCE</scope>
    <source>
        <strain evidence="1">PS3-36</strain>
    </source>
</reference>
<evidence type="ECO:0000313" key="2">
    <source>
        <dbReference type="EMBL" id="TDK60339.1"/>
    </source>
</evidence>
<evidence type="ECO:0000313" key="1">
    <source>
        <dbReference type="EMBL" id="MDQ6599383.1"/>
    </source>
</evidence>
<name>A0A4R5VPG6_9BACI</name>